<dbReference type="Proteomes" id="UP001501725">
    <property type="component" value="Unassembled WGS sequence"/>
</dbReference>
<keyword evidence="4" id="KW-1185">Reference proteome</keyword>
<keyword evidence="1" id="KW-0328">Glycosyltransferase</keyword>
<evidence type="ECO:0000256" key="2">
    <source>
        <dbReference type="ARBA" id="ARBA00022679"/>
    </source>
</evidence>
<proteinExistence type="predicted"/>
<dbReference type="NCBIfam" id="TIGR00696">
    <property type="entry name" value="wecG_tagA_cpsF"/>
    <property type="match status" value="1"/>
</dbReference>
<comment type="caution">
    <text evidence="3">The sequence shown here is derived from an EMBL/GenBank/DDBJ whole genome shotgun (WGS) entry which is preliminary data.</text>
</comment>
<evidence type="ECO:0000256" key="1">
    <source>
        <dbReference type="ARBA" id="ARBA00022676"/>
    </source>
</evidence>
<accession>A0ABP8GS61</accession>
<reference evidence="4" key="1">
    <citation type="journal article" date="2019" name="Int. J. Syst. Evol. Microbiol.">
        <title>The Global Catalogue of Microorganisms (GCM) 10K type strain sequencing project: providing services to taxonomists for standard genome sequencing and annotation.</title>
        <authorList>
            <consortium name="The Broad Institute Genomics Platform"/>
            <consortium name="The Broad Institute Genome Sequencing Center for Infectious Disease"/>
            <person name="Wu L."/>
            <person name="Ma J."/>
        </authorList>
    </citation>
    <scope>NUCLEOTIDE SEQUENCE [LARGE SCALE GENOMIC DNA]</scope>
    <source>
        <strain evidence="4">JCM 17919</strain>
    </source>
</reference>
<organism evidence="3 4">
    <name type="scientific">Flaviaesturariibacter amylovorans</name>
    <dbReference type="NCBI Taxonomy" id="1084520"/>
    <lineage>
        <taxon>Bacteria</taxon>
        <taxon>Pseudomonadati</taxon>
        <taxon>Bacteroidota</taxon>
        <taxon>Chitinophagia</taxon>
        <taxon>Chitinophagales</taxon>
        <taxon>Chitinophagaceae</taxon>
        <taxon>Flaviaestuariibacter</taxon>
    </lineage>
</organism>
<dbReference type="CDD" id="cd06533">
    <property type="entry name" value="Glyco_transf_WecG_TagA"/>
    <property type="match status" value="1"/>
</dbReference>
<dbReference type="Pfam" id="PF03808">
    <property type="entry name" value="Glyco_tran_WecG"/>
    <property type="match status" value="1"/>
</dbReference>
<name>A0ABP8GS61_9BACT</name>
<dbReference type="PANTHER" id="PTHR34136:SF1">
    <property type="entry name" value="UDP-N-ACETYL-D-MANNOSAMINURONIC ACID TRANSFERASE"/>
    <property type="match status" value="1"/>
</dbReference>
<dbReference type="InterPro" id="IPR004629">
    <property type="entry name" value="WecG_TagA_CpsF"/>
</dbReference>
<evidence type="ECO:0000313" key="3">
    <source>
        <dbReference type="EMBL" id="GAA4329027.1"/>
    </source>
</evidence>
<protein>
    <submittedName>
        <fullName evidence="3">WecB/TagA/CpsF family glycosyltransferase</fullName>
    </submittedName>
</protein>
<dbReference type="PANTHER" id="PTHR34136">
    <property type="match status" value="1"/>
</dbReference>
<sequence length="249" mass="27855">MKISATLETPAVIAGRVSLFDSFEEGLAGLRSELERARGPYILSFINAHGFNLCHTDPVFLQSLLRSDMILRDGAGMSLLYKAMGQAPAQNFCGTDFIPYVLEHLAGKRVALLGTQAPYLERAAAVLAKRGVDVVHLEHGFLEAGEYVAQLRSVRPDVVVLGMGNPKQEKVAAILKEQLDFPCLLISGGAIIDYLGEKVSRAPLWMRRAGLEWVYRLRLEPRRMFRRYIIGNVLFLLRVAELRFRWARG</sequence>
<dbReference type="EMBL" id="BAABGY010000007">
    <property type="protein sequence ID" value="GAA4329027.1"/>
    <property type="molecule type" value="Genomic_DNA"/>
</dbReference>
<evidence type="ECO:0000313" key="4">
    <source>
        <dbReference type="Proteomes" id="UP001501725"/>
    </source>
</evidence>
<dbReference type="RefSeq" id="WP_345255383.1">
    <property type="nucleotide sequence ID" value="NZ_BAABGY010000007.1"/>
</dbReference>
<keyword evidence="2" id="KW-0808">Transferase</keyword>
<gene>
    <name evidence="3" type="ORF">GCM10023184_19230</name>
</gene>